<dbReference type="GO" id="GO:0030041">
    <property type="term" value="P:actin filament polymerization"/>
    <property type="evidence" value="ECO:0007669"/>
    <property type="project" value="InterPro"/>
</dbReference>
<keyword evidence="5" id="KW-0206">Cytoskeleton</keyword>
<dbReference type="InterPro" id="IPR034666">
    <property type="entry name" value="ARPC2/4"/>
</dbReference>
<evidence type="ECO:0000256" key="5">
    <source>
        <dbReference type="ARBA" id="ARBA00023212"/>
    </source>
</evidence>
<dbReference type="GO" id="GO:0051015">
    <property type="term" value="F:actin filament binding"/>
    <property type="evidence" value="ECO:0007669"/>
    <property type="project" value="TreeGrafter"/>
</dbReference>
<keyword evidence="8" id="KW-1185">Reference proteome</keyword>
<dbReference type="GO" id="GO:0004857">
    <property type="term" value="F:enzyme inhibitor activity"/>
    <property type="evidence" value="ECO:0007669"/>
    <property type="project" value="InterPro"/>
</dbReference>
<dbReference type="Pfam" id="PF04045">
    <property type="entry name" value="P34-Arc"/>
    <property type="match status" value="1"/>
</dbReference>
<dbReference type="InterPro" id="IPR006501">
    <property type="entry name" value="Pectinesterase_inhib_dom"/>
</dbReference>
<dbReference type="InterPro" id="IPR007188">
    <property type="entry name" value="ARPC2"/>
</dbReference>
<dbReference type="SMART" id="SM00856">
    <property type="entry name" value="PMEI"/>
    <property type="match status" value="1"/>
</dbReference>
<protein>
    <recommendedName>
        <fullName evidence="6">Pectinesterase inhibitor domain-containing protein</fullName>
    </recommendedName>
</protein>
<dbReference type="NCBIfam" id="TIGR01614">
    <property type="entry name" value="PME_inhib"/>
    <property type="match status" value="1"/>
</dbReference>
<dbReference type="SUPFAM" id="SSF101148">
    <property type="entry name" value="Plant invertase/pectin methylesterase inhibitor"/>
    <property type="match status" value="1"/>
</dbReference>
<accession>A0A835TM87</accession>
<dbReference type="Gene3D" id="1.20.140.40">
    <property type="entry name" value="Invertase/pectin methylesterase inhibitor family protein"/>
    <property type="match status" value="1"/>
</dbReference>
<dbReference type="PANTHER" id="PTHR12058">
    <property type="entry name" value="ARP2/3 COMPLEX 34 KDA SUBUNIT"/>
    <property type="match status" value="1"/>
</dbReference>
<dbReference type="GO" id="GO:0005200">
    <property type="term" value="F:structural constituent of cytoskeleton"/>
    <property type="evidence" value="ECO:0007669"/>
    <property type="project" value="TreeGrafter"/>
</dbReference>
<evidence type="ECO:0000259" key="6">
    <source>
        <dbReference type="SMART" id="SM00856"/>
    </source>
</evidence>
<evidence type="ECO:0000256" key="4">
    <source>
        <dbReference type="ARBA" id="ARBA00023203"/>
    </source>
</evidence>
<dbReference type="InterPro" id="IPR035513">
    <property type="entry name" value="Invertase/methylesterase_inhib"/>
</dbReference>
<dbReference type="Pfam" id="PF04043">
    <property type="entry name" value="PMEI"/>
    <property type="match status" value="1"/>
</dbReference>
<keyword evidence="4" id="KW-0009">Actin-binding</keyword>
<reference evidence="7 8" key="1">
    <citation type="submission" date="2020-10" db="EMBL/GenBank/DDBJ databases">
        <title>Plant Genome Project.</title>
        <authorList>
            <person name="Zhang R.-G."/>
        </authorList>
    </citation>
    <scope>NUCLEOTIDE SEQUENCE [LARGE SCALE GENOMIC DNA]</scope>
    <source>
        <strain evidence="7">FAFU-HL-1</strain>
        <tissue evidence="7">Leaf</tissue>
    </source>
</reference>
<sequence>MILLQSHSRFLLQTLLNRVQNLEKAVELDYLWVEFNDVRYHILVSMKNPNVLLLSVSLPTPPPEAVFISGLPLGAVEAIKAAYGVAVQILDPPRDGFNLTLKLNLAKLPPNEGSTSSYPKMLGAVWNSRSEKLYDHLVKAYQPLTFSLAFIPSTSFFIIYFLCYKGSGIGTRAGSGKHRYALLVKIASVREVVLGAPLRVVLKHLVSRTIVPAADQVLALVHRPKESFFLVSQPDKVTVVFPMRFKDSIDTAFATSFLQEFVEARHTAGLNNAPPCLWSPTPPLELKEAPAEALSANAGFVSFVIFPRHVEGKKLDRTVWNLSTFHAYVSYHVKCSEGFMHTRMRRRVESLIQALDRAKPGGEEKKKSPSSRSFKRLTVAMSRAKSLEITAQICKRTGNIKVCLQVLLSRPQALFRYDLMAMAENAIQLSRKESNDTVDFFNNLASSKDTNPALKLVLKSCVSNFKEGFMFLNLSGLEGRTATFDMHNAYDNAIACETDLSANKVATDLVAARIKKWKDVFSVAMATAGVLEDSLPIPE</sequence>
<organism evidence="7 8">
    <name type="scientific">Salix dunnii</name>
    <dbReference type="NCBI Taxonomy" id="1413687"/>
    <lineage>
        <taxon>Eukaryota</taxon>
        <taxon>Viridiplantae</taxon>
        <taxon>Streptophyta</taxon>
        <taxon>Embryophyta</taxon>
        <taxon>Tracheophyta</taxon>
        <taxon>Spermatophyta</taxon>
        <taxon>Magnoliopsida</taxon>
        <taxon>eudicotyledons</taxon>
        <taxon>Gunneridae</taxon>
        <taxon>Pentapetalae</taxon>
        <taxon>rosids</taxon>
        <taxon>fabids</taxon>
        <taxon>Malpighiales</taxon>
        <taxon>Salicaceae</taxon>
        <taxon>Saliceae</taxon>
        <taxon>Salix</taxon>
    </lineage>
</organism>
<dbReference type="Gene3D" id="3.30.1460.20">
    <property type="match status" value="2"/>
</dbReference>
<evidence type="ECO:0000313" key="8">
    <source>
        <dbReference type="Proteomes" id="UP000657918"/>
    </source>
</evidence>
<dbReference type="SUPFAM" id="SSF69645">
    <property type="entry name" value="Arp2/3 complex subunits"/>
    <property type="match status" value="2"/>
</dbReference>
<gene>
    <name evidence="7" type="ORF">SADUNF_Sadunf01G0053800</name>
</gene>
<dbReference type="Proteomes" id="UP000657918">
    <property type="component" value="Unassembled WGS sequence"/>
</dbReference>
<dbReference type="CDD" id="cd14859">
    <property type="entry name" value="PMEI_like"/>
    <property type="match status" value="1"/>
</dbReference>
<dbReference type="OrthoDB" id="148331at2759"/>
<dbReference type="GO" id="GO:0034314">
    <property type="term" value="P:Arp2/3 complex-mediated actin nucleation"/>
    <property type="evidence" value="ECO:0007669"/>
    <property type="project" value="InterPro"/>
</dbReference>
<evidence type="ECO:0000256" key="3">
    <source>
        <dbReference type="ARBA" id="ARBA00022490"/>
    </source>
</evidence>
<evidence type="ECO:0000256" key="1">
    <source>
        <dbReference type="ARBA" id="ARBA00004245"/>
    </source>
</evidence>
<comment type="caution">
    <text evidence="7">The sequence shown here is derived from an EMBL/GenBank/DDBJ whole genome shotgun (WGS) entry which is preliminary data.</text>
</comment>
<proteinExistence type="inferred from homology"/>
<evidence type="ECO:0000313" key="7">
    <source>
        <dbReference type="EMBL" id="KAF9689073.1"/>
    </source>
</evidence>
<comment type="similarity">
    <text evidence="2">Belongs to the ARPC2 family.</text>
</comment>
<dbReference type="PANTHER" id="PTHR12058:SF0">
    <property type="entry name" value="ACTIN-RELATED PROTEIN 2_3 COMPLEX SUBUNIT 2"/>
    <property type="match status" value="1"/>
</dbReference>
<evidence type="ECO:0000256" key="2">
    <source>
        <dbReference type="ARBA" id="ARBA00007192"/>
    </source>
</evidence>
<name>A0A835TM87_9ROSI</name>
<feature type="domain" description="Pectinesterase inhibitor" evidence="6">
    <location>
        <begin position="385"/>
        <end position="527"/>
    </location>
</feature>
<keyword evidence="3" id="KW-0963">Cytoplasm</keyword>
<dbReference type="AlphaFoldDB" id="A0A835TM87"/>
<dbReference type="GO" id="GO:0005885">
    <property type="term" value="C:Arp2/3 protein complex"/>
    <property type="evidence" value="ECO:0007669"/>
    <property type="project" value="InterPro"/>
</dbReference>
<dbReference type="EMBL" id="JADGMS010000001">
    <property type="protein sequence ID" value="KAF9689073.1"/>
    <property type="molecule type" value="Genomic_DNA"/>
</dbReference>
<dbReference type="FunFam" id="3.30.1460.20:FF:000007">
    <property type="entry name" value="Arp2/3 complex 34 kDa subunit"/>
    <property type="match status" value="1"/>
</dbReference>
<comment type="subcellular location">
    <subcellularLocation>
        <location evidence="1">Cytoplasm</location>
        <location evidence="1">Cytoskeleton</location>
    </subcellularLocation>
</comment>